<gene>
    <name evidence="1" type="ORF">CHO01_21820</name>
    <name evidence="2" type="ORF">HNR08_003431</name>
</gene>
<dbReference type="Proteomes" id="UP000321723">
    <property type="component" value="Unassembled WGS sequence"/>
</dbReference>
<sequence length="301" mass="31960">MAYWWASQSTNWKVVIDEGTLWAGANPAGTDRSDWVRLTELARGDIVFHYGGQAIRAVSRVSSAAEDAPRPAVGYTSKGRPQDFDHGWLVRVEPTHRGLSLPGRRAAQIVHAGSPGPFDRTGRPGRRFISTLTDSEGSALLAELGIAEVAESVLGLPAPEGAGPTDAAALATVRTEQRELRRHLLHGRAEAPCALCGRRLPEQLLVAAHIAPRRELTDAERRRFDEVAMLACALGCDALFEWGHVSVDETGTIVAGPAAATGDLAAAVRGLVGRPCSAHGPATASMFARRRTGFSQAGQPG</sequence>
<dbReference type="EMBL" id="BJVQ01000029">
    <property type="protein sequence ID" value="GEL47066.1"/>
    <property type="molecule type" value="Genomic_DNA"/>
</dbReference>
<reference evidence="2 4" key="2">
    <citation type="submission" date="2020-08" db="EMBL/GenBank/DDBJ databases">
        <title>Sequencing the genomes of 1000 actinobacteria strains.</title>
        <authorList>
            <person name="Klenk H.-P."/>
        </authorList>
    </citation>
    <scope>NUCLEOTIDE SEQUENCE [LARGE SCALE GENOMIC DNA]</scope>
    <source>
        <strain evidence="2 4">DSM 9581</strain>
    </source>
</reference>
<protein>
    <recommendedName>
        <fullName evidence="5">HNH nuclease domain-containing protein</fullName>
    </recommendedName>
</protein>
<evidence type="ECO:0000313" key="1">
    <source>
        <dbReference type="EMBL" id="GEL47066.1"/>
    </source>
</evidence>
<proteinExistence type="predicted"/>
<dbReference type="AlphaFoldDB" id="A0A511FCT7"/>
<reference evidence="1 3" key="1">
    <citation type="submission" date="2019-07" db="EMBL/GenBank/DDBJ databases">
        <title>Whole genome shotgun sequence of Cellulomonas hominis NBRC 16055.</title>
        <authorList>
            <person name="Hosoyama A."/>
            <person name="Uohara A."/>
            <person name="Ohji S."/>
            <person name="Ichikawa N."/>
        </authorList>
    </citation>
    <scope>NUCLEOTIDE SEQUENCE [LARGE SCALE GENOMIC DNA]</scope>
    <source>
        <strain evidence="1 3">NBRC 16055</strain>
    </source>
</reference>
<evidence type="ECO:0000313" key="3">
    <source>
        <dbReference type="Proteomes" id="UP000321723"/>
    </source>
</evidence>
<dbReference type="RefSeq" id="WP_183835167.1">
    <property type="nucleotide sequence ID" value="NZ_BJVQ01000029.1"/>
</dbReference>
<evidence type="ECO:0000313" key="2">
    <source>
        <dbReference type="EMBL" id="MBB5474695.1"/>
    </source>
</evidence>
<keyword evidence="3" id="KW-1185">Reference proteome</keyword>
<dbReference type="Proteomes" id="UP000564629">
    <property type="component" value="Unassembled WGS sequence"/>
</dbReference>
<organism evidence="1 3">
    <name type="scientific">Cellulomonas hominis</name>
    <dbReference type="NCBI Taxonomy" id="156981"/>
    <lineage>
        <taxon>Bacteria</taxon>
        <taxon>Bacillati</taxon>
        <taxon>Actinomycetota</taxon>
        <taxon>Actinomycetes</taxon>
        <taxon>Micrococcales</taxon>
        <taxon>Cellulomonadaceae</taxon>
        <taxon>Cellulomonas</taxon>
    </lineage>
</organism>
<evidence type="ECO:0008006" key="5">
    <source>
        <dbReference type="Google" id="ProtNLM"/>
    </source>
</evidence>
<accession>A0A511FCT7</accession>
<evidence type="ECO:0000313" key="4">
    <source>
        <dbReference type="Proteomes" id="UP000564629"/>
    </source>
</evidence>
<dbReference type="EMBL" id="JACHDN010000001">
    <property type="protein sequence ID" value="MBB5474695.1"/>
    <property type="molecule type" value="Genomic_DNA"/>
</dbReference>
<name>A0A511FCT7_9CELL</name>
<comment type="caution">
    <text evidence="1">The sequence shown here is derived from an EMBL/GenBank/DDBJ whole genome shotgun (WGS) entry which is preliminary data.</text>
</comment>